<dbReference type="PANTHER" id="PTHR31113">
    <property type="entry name" value="UPF0496 PROTEIN 3-RELATED"/>
    <property type="match status" value="1"/>
</dbReference>
<keyword evidence="8" id="KW-1185">Reference proteome</keyword>
<keyword evidence="3 6" id="KW-0812">Transmembrane</keyword>
<keyword evidence="5 6" id="KW-0472">Membrane</keyword>
<reference evidence="7 8" key="1">
    <citation type="journal article" date="2021" name="Comput. Struct. Biotechnol. J.">
        <title>De novo genome assembly of the potent medicinal plant Rehmannia glutinosa using nanopore technology.</title>
        <authorList>
            <person name="Ma L."/>
            <person name="Dong C."/>
            <person name="Song C."/>
            <person name="Wang X."/>
            <person name="Zheng X."/>
            <person name="Niu Y."/>
            <person name="Chen S."/>
            <person name="Feng W."/>
        </authorList>
    </citation>
    <scope>NUCLEOTIDE SEQUENCE [LARGE SCALE GENOMIC DNA]</scope>
    <source>
        <strain evidence="7">DH-2019</strain>
    </source>
</reference>
<evidence type="ECO:0000256" key="1">
    <source>
        <dbReference type="ARBA" id="ARBA00004370"/>
    </source>
</evidence>
<evidence type="ECO:0000256" key="6">
    <source>
        <dbReference type="SAM" id="Phobius"/>
    </source>
</evidence>
<evidence type="ECO:0000256" key="3">
    <source>
        <dbReference type="ARBA" id="ARBA00022692"/>
    </source>
</evidence>
<name>A0ABR0VAV9_REHGL</name>
<evidence type="ECO:0000256" key="2">
    <source>
        <dbReference type="ARBA" id="ARBA00009074"/>
    </source>
</evidence>
<dbReference type="Proteomes" id="UP001318860">
    <property type="component" value="Unassembled WGS sequence"/>
</dbReference>
<evidence type="ECO:0000256" key="4">
    <source>
        <dbReference type="ARBA" id="ARBA00022989"/>
    </source>
</evidence>
<comment type="caution">
    <text evidence="7">The sequence shown here is derived from an EMBL/GenBank/DDBJ whole genome shotgun (WGS) entry which is preliminary data.</text>
</comment>
<evidence type="ECO:0000313" key="7">
    <source>
        <dbReference type="EMBL" id="KAK6131446.1"/>
    </source>
</evidence>
<accession>A0ABR0VAV9</accession>
<evidence type="ECO:0000256" key="5">
    <source>
        <dbReference type="ARBA" id="ARBA00023136"/>
    </source>
</evidence>
<dbReference type="Pfam" id="PF05055">
    <property type="entry name" value="DUF677"/>
    <property type="match status" value="1"/>
</dbReference>
<dbReference type="PANTHER" id="PTHR31113:SF2">
    <property type="entry name" value="OS04G0423200 PROTEIN"/>
    <property type="match status" value="1"/>
</dbReference>
<organism evidence="7 8">
    <name type="scientific">Rehmannia glutinosa</name>
    <name type="common">Chinese foxglove</name>
    <dbReference type="NCBI Taxonomy" id="99300"/>
    <lineage>
        <taxon>Eukaryota</taxon>
        <taxon>Viridiplantae</taxon>
        <taxon>Streptophyta</taxon>
        <taxon>Embryophyta</taxon>
        <taxon>Tracheophyta</taxon>
        <taxon>Spermatophyta</taxon>
        <taxon>Magnoliopsida</taxon>
        <taxon>eudicotyledons</taxon>
        <taxon>Gunneridae</taxon>
        <taxon>Pentapetalae</taxon>
        <taxon>asterids</taxon>
        <taxon>lamiids</taxon>
        <taxon>Lamiales</taxon>
        <taxon>Orobanchaceae</taxon>
        <taxon>Rehmannieae</taxon>
        <taxon>Rehmannia</taxon>
    </lineage>
</organism>
<proteinExistence type="inferred from homology"/>
<sequence>MIKQSQRSLNVNEEYLCAVRTKSYAEFFIKFQLLVNDPSSPSPAYSNPWLTEVLLDPGQETITTILESSSLFPNKSSSHHLKSLLSNYFDISAEASNFCSHLLRNLNQLQSDYNSIHQAIESIDDDRRDSFSSEELRSCTVILNIPNFFPNLKKQDFKHIHEKHASILHRLKSNRRSMARKIKLIKCLNTASGVCATAACGLLAAAVIFLAAHTLTALLLSPTIFTFSDKAIEEKNPGISISKVRFSEKNRRTA</sequence>
<comment type="similarity">
    <text evidence="2">Belongs to the UPF0496 family.</text>
</comment>
<dbReference type="EMBL" id="JABTTQ020001363">
    <property type="protein sequence ID" value="KAK6131446.1"/>
    <property type="molecule type" value="Genomic_DNA"/>
</dbReference>
<feature type="transmembrane region" description="Helical" evidence="6">
    <location>
        <begin position="184"/>
        <end position="212"/>
    </location>
</feature>
<evidence type="ECO:0000313" key="8">
    <source>
        <dbReference type="Proteomes" id="UP001318860"/>
    </source>
</evidence>
<keyword evidence="4 6" id="KW-1133">Transmembrane helix</keyword>
<comment type="subcellular location">
    <subcellularLocation>
        <location evidence="1">Membrane</location>
    </subcellularLocation>
</comment>
<gene>
    <name evidence="7" type="ORF">DH2020_034812</name>
</gene>
<protein>
    <submittedName>
        <fullName evidence="7">Uncharacterized protein</fullName>
    </submittedName>
</protein>
<dbReference type="InterPro" id="IPR007749">
    <property type="entry name" value="DUF677"/>
</dbReference>